<dbReference type="RefSeq" id="WP_394315605.1">
    <property type="nucleotide sequence ID" value="NZ_JBHGPK010000062.1"/>
</dbReference>
<reference evidence="1 2" key="1">
    <citation type="submission" date="2024-09" db="EMBL/GenBank/DDBJ databases">
        <title>Description of Labrys sedimenti sp. nov., isolated from a diclofenac-degrading enrichment culture, and genome-based reclassification of Labrys portucalensis as a later heterotypic synonym of Labrys neptuniae.</title>
        <authorList>
            <person name="Tancsics A."/>
            <person name="Csepanyi A."/>
        </authorList>
    </citation>
    <scope>NUCLEOTIDE SEQUENCE [LARGE SCALE GENOMIC DNA]</scope>
    <source>
        <strain evidence="1 2">LMG 23412</strain>
    </source>
</reference>
<organism evidence="1 2">
    <name type="scientific">Labrys neptuniae</name>
    <dbReference type="NCBI Taxonomy" id="376174"/>
    <lineage>
        <taxon>Bacteria</taxon>
        <taxon>Pseudomonadati</taxon>
        <taxon>Pseudomonadota</taxon>
        <taxon>Alphaproteobacteria</taxon>
        <taxon>Hyphomicrobiales</taxon>
        <taxon>Xanthobacteraceae</taxon>
        <taxon>Labrys</taxon>
    </lineage>
</organism>
<evidence type="ECO:0000313" key="1">
    <source>
        <dbReference type="EMBL" id="MFC2255026.1"/>
    </source>
</evidence>
<sequence length="92" mass="10323">MVPLISPTATTFSVKVRIKAFPYVLASASNGSTMGGRAGAAFPNERYQAGMFSRFRPEKSIDAWMIYPTKFIRQEILKIRAEISIKITHDKI</sequence>
<gene>
    <name evidence="1" type="ORF">ACETRX_36035</name>
</gene>
<evidence type="ECO:0000313" key="2">
    <source>
        <dbReference type="Proteomes" id="UP001595190"/>
    </source>
</evidence>
<dbReference type="Proteomes" id="UP001595190">
    <property type="component" value="Unassembled WGS sequence"/>
</dbReference>
<protein>
    <submittedName>
        <fullName evidence="1">Uncharacterized protein</fullName>
    </submittedName>
</protein>
<accession>A0ABV6ZS71</accession>
<dbReference type="EMBL" id="JBHGPK010000062">
    <property type="protein sequence ID" value="MFC2255026.1"/>
    <property type="molecule type" value="Genomic_DNA"/>
</dbReference>
<name>A0ABV6ZS71_9HYPH</name>
<proteinExistence type="predicted"/>
<comment type="caution">
    <text evidence="1">The sequence shown here is derived from an EMBL/GenBank/DDBJ whole genome shotgun (WGS) entry which is preliminary data.</text>
</comment>